<dbReference type="AlphaFoldDB" id="A0AAI8VBW6"/>
<evidence type="ECO:0000313" key="4">
    <source>
        <dbReference type="EMBL" id="CAJ2502134.1"/>
    </source>
</evidence>
<dbReference type="InterPro" id="IPR050126">
    <property type="entry name" value="Ap4A_hydrolase"/>
</dbReference>
<protein>
    <submittedName>
        <fullName evidence="4">Uu.00g049870.m01.CDS01</fullName>
    </submittedName>
</protein>
<organism evidence="4 5">
    <name type="scientific">Anthostomella pinea</name>
    <dbReference type="NCBI Taxonomy" id="933095"/>
    <lineage>
        <taxon>Eukaryota</taxon>
        <taxon>Fungi</taxon>
        <taxon>Dikarya</taxon>
        <taxon>Ascomycota</taxon>
        <taxon>Pezizomycotina</taxon>
        <taxon>Sordariomycetes</taxon>
        <taxon>Xylariomycetidae</taxon>
        <taxon>Xylariales</taxon>
        <taxon>Xylariaceae</taxon>
        <taxon>Anthostomella</taxon>
    </lineage>
</organism>
<proteinExistence type="predicted"/>
<feature type="domain" description="Calcineurin-like phosphoesterase" evidence="3">
    <location>
        <begin position="164"/>
        <end position="424"/>
    </location>
</feature>
<dbReference type="Pfam" id="PF00149">
    <property type="entry name" value="Metallophos"/>
    <property type="match status" value="1"/>
</dbReference>
<comment type="caution">
    <text evidence="4">The sequence shown here is derived from an EMBL/GenBank/DDBJ whole genome shotgun (WGS) entry which is preliminary data.</text>
</comment>
<dbReference type="GO" id="GO:0016791">
    <property type="term" value="F:phosphatase activity"/>
    <property type="evidence" value="ECO:0007669"/>
    <property type="project" value="TreeGrafter"/>
</dbReference>
<dbReference type="GO" id="GO:0006798">
    <property type="term" value="P:polyphosphate catabolic process"/>
    <property type="evidence" value="ECO:0007669"/>
    <property type="project" value="TreeGrafter"/>
</dbReference>
<feature type="compositionally biased region" description="Polar residues" evidence="1">
    <location>
        <begin position="238"/>
        <end position="253"/>
    </location>
</feature>
<keyword evidence="2" id="KW-1133">Transmembrane helix</keyword>
<dbReference type="SUPFAM" id="SSF56300">
    <property type="entry name" value="Metallo-dependent phosphatases"/>
    <property type="match status" value="1"/>
</dbReference>
<feature type="region of interest" description="Disordered" evidence="1">
    <location>
        <begin position="238"/>
        <end position="258"/>
    </location>
</feature>
<feature type="transmembrane region" description="Helical" evidence="2">
    <location>
        <begin position="105"/>
        <end position="123"/>
    </location>
</feature>
<accession>A0AAI8VBW6</accession>
<dbReference type="CDD" id="cd00144">
    <property type="entry name" value="MPP_PPP_family"/>
    <property type="match status" value="1"/>
</dbReference>
<gene>
    <name evidence="4" type="ORF">KHLLAP_LOCUS2602</name>
</gene>
<dbReference type="PANTHER" id="PTHR42850">
    <property type="entry name" value="METALLOPHOSPHOESTERASE"/>
    <property type="match status" value="1"/>
</dbReference>
<reference evidence="4" key="1">
    <citation type="submission" date="2023-10" db="EMBL/GenBank/DDBJ databases">
        <authorList>
            <person name="Hackl T."/>
        </authorList>
    </citation>
    <scope>NUCLEOTIDE SEQUENCE</scope>
</reference>
<dbReference type="InterPro" id="IPR029052">
    <property type="entry name" value="Metallo-depent_PP-like"/>
</dbReference>
<evidence type="ECO:0000256" key="1">
    <source>
        <dbReference type="SAM" id="MobiDB-lite"/>
    </source>
</evidence>
<dbReference type="EMBL" id="CAUWAG010000003">
    <property type="protein sequence ID" value="CAJ2502134.1"/>
    <property type="molecule type" value="Genomic_DNA"/>
</dbReference>
<evidence type="ECO:0000259" key="3">
    <source>
        <dbReference type="Pfam" id="PF00149"/>
    </source>
</evidence>
<evidence type="ECO:0000256" key="2">
    <source>
        <dbReference type="SAM" id="Phobius"/>
    </source>
</evidence>
<dbReference type="GO" id="GO:0000298">
    <property type="term" value="F:endopolyphosphatase activity"/>
    <property type="evidence" value="ECO:0007669"/>
    <property type="project" value="TreeGrafter"/>
</dbReference>
<dbReference type="GO" id="GO:0005737">
    <property type="term" value="C:cytoplasm"/>
    <property type="evidence" value="ECO:0007669"/>
    <property type="project" value="TreeGrafter"/>
</dbReference>
<sequence length="471" mass="52598">MGSERENEEYELSWCARREIENLNASVQEKAACQYWLDEGRKPVPGPHRKSQQPLIAQVTNSWRNDEKAPGYTSSTDDVYDLRLCDPEDKQSLPNPRRSVITSRCFRIMIAVAFQCALFWYAYSWCTRPGMILARGGDFEGTRIMDIAAIYVPGGSEDPHGKRRLVFVGDIHGCKDDLAHLLEKVGFDKKTDHLIATGDVVSKGPDSPGVLDELMRLGAQSVRGNHEDRLLEAAKTLSGSNLRPQSAAATSRQGHSKDETLLRQMKTRHLKYLEDMPLMLRIPVLPQATASSKHGKKEHIIASEILVVHAGLVPHVPLRRQDPYFVMNMRSIDRRTHVPSALRETKHGRSRPWMELWNWYNDRVASGRSLKDFHIYSESDWEAQLARVSSGPLLGRLWEAVTGGGLPPNAAKRPKPQTVVYGHDSKMGLQLHCWSKGLDSACVGGGKLSALVLDAKGSMEIVSVGCKNHKG</sequence>
<keyword evidence="5" id="KW-1185">Reference proteome</keyword>
<keyword evidence="2" id="KW-0472">Membrane</keyword>
<dbReference type="Proteomes" id="UP001295740">
    <property type="component" value="Unassembled WGS sequence"/>
</dbReference>
<evidence type="ECO:0000313" key="5">
    <source>
        <dbReference type="Proteomes" id="UP001295740"/>
    </source>
</evidence>
<name>A0AAI8VBW6_9PEZI</name>
<dbReference type="Gene3D" id="3.60.21.10">
    <property type="match status" value="1"/>
</dbReference>
<keyword evidence="2" id="KW-0812">Transmembrane</keyword>
<dbReference type="InterPro" id="IPR004843">
    <property type="entry name" value="Calcineurin-like_PHP"/>
</dbReference>
<dbReference type="PANTHER" id="PTHR42850:SF4">
    <property type="entry name" value="ZINC-DEPENDENT ENDOPOLYPHOSPHATASE"/>
    <property type="match status" value="1"/>
</dbReference>